<proteinExistence type="predicted"/>
<keyword evidence="2" id="KW-1185">Reference proteome</keyword>
<evidence type="ECO:0000313" key="1">
    <source>
        <dbReference type="Ensembl" id="ENSTMTP00000015009.1"/>
    </source>
</evidence>
<sequence length="99" mass="11570">MLAVLVPQRPLVGKRWNYILPKKCCIFYERKKIVPVMNSAHNLIHLSNPHLEKMKDDILYHFALGTGTHDFPALFGDVKVRTLISFWKFKHVSRLCNSH</sequence>
<evidence type="ECO:0000313" key="2">
    <source>
        <dbReference type="Proteomes" id="UP000472274"/>
    </source>
</evidence>
<name>A0A674J6E5_9SAUR</name>
<dbReference type="GO" id="GO:0003824">
    <property type="term" value="F:catalytic activity"/>
    <property type="evidence" value="ECO:0007669"/>
    <property type="project" value="InterPro"/>
</dbReference>
<dbReference type="GeneTree" id="ENSGT00960000190507"/>
<dbReference type="Proteomes" id="UP000472274">
    <property type="component" value="Unplaced"/>
</dbReference>
<dbReference type="AlphaFoldDB" id="A0A674J6E5"/>
<protein>
    <submittedName>
        <fullName evidence="1">Uncharacterized protein</fullName>
    </submittedName>
</protein>
<accession>A0A674J6E5</accession>
<reference evidence="1" key="1">
    <citation type="submission" date="2025-08" db="UniProtKB">
        <authorList>
            <consortium name="Ensembl"/>
        </authorList>
    </citation>
    <scope>IDENTIFICATION</scope>
</reference>
<dbReference type="InterPro" id="IPR035994">
    <property type="entry name" value="Nucleoside_phosphorylase_sf"/>
</dbReference>
<reference evidence="1" key="2">
    <citation type="submission" date="2025-09" db="UniProtKB">
        <authorList>
            <consortium name="Ensembl"/>
        </authorList>
    </citation>
    <scope>IDENTIFICATION</scope>
</reference>
<dbReference type="GO" id="GO:0009116">
    <property type="term" value="P:nucleoside metabolic process"/>
    <property type="evidence" value="ECO:0007669"/>
    <property type="project" value="InterPro"/>
</dbReference>
<dbReference type="InParanoid" id="A0A674J6E5"/>
<organism evidence="1 2">
    <name type="scientific">Terrapene triunguis</name>
    <name type="common">Three-toed box turtle</name>
    <dbReference type="NCBI Taxonomy" id="2587831"/>
    <lineage>
        <taxon>Eukaryota</taxon>
        <taxon>Metazoa</taxon>
        <taxon>Chordata</taxon>
        <taxon>Craniata</taxon>
        <taxon>Vertebrata</taxon>
        <taxon>Euteleostomi</taxon>
        <taxon>Archelosauria</taxon>
        <taxon>Testudinata</taxon>
        <taxon>Testudines</taxon>
        <taxon>Cryptodira</taxon>
        <taxon>Durocryptodira</taxon>
        <taxon>Testudinoidea</taxon>
        <taxon>Emydidae</taxon>
        <taxon>Terrapene</taxon>
    </lineage>
</organism>
<dbReference type="Gene3D" id="3.40.50.1580">
    <property type="entry name" value="Nucleoside phosphorylase domain"/>
    <property type="match status" value="1"/>
</dbReference>
<dbReference type="Ensembl" id="ENSTMTT00000015540.1">
    <property type="protein sequence ID" value="ENSTMTP00000015009.1"/>
    <property type="gene ID" value="ENSTMTG00000010953.1"/>
</dbReference>